<sequence>MYGLEVHEEEGDYGGNAYLEHRRTLPLFLCTVRIISTAVVVSSGSTDNRTVVIVMVEALVLL</sequence>
<evidence type="ECO:0000313" key="1">
    <source>
        <dbReference type="EMBL" id="KAG2266732.1"/>
    </source>
</evidence>
<name>A0A8X7U5K2_BRACI</name>
<keyword evidence="2" id="KW-1185">Reference proteome</keyword>
<gene>
    <name evidence="1" type="ORF">Bca52824_073811</name>
</gene>
<dbReference type="EMBL" id="JAAMPC010000014">
    <property type="protein sequence ID" value="KAG2266732.1"/>
    <property type="molecule type" value="Genomic_DNA"/>
</dbReference>
<reference evidence="1 2" key="1">
    <citation type="submission" date="2020-02" db="EMBL/GenBank/DDBJ databases">
        <authorList>
            <person name="Ma Q."/>
            <person name="Huang Y."/>
            <person name="Song X."/>
            <person name="Pei D."/>
        </authorList>
    </citation>
    <scope>NUCLEOTIDE SEQUENCE [LARGE SCALE GENOMIC DNA]</scope>
    <source>
        <strain evidence="1">Sxm20200214</strain>
        <tissue evidence="1">Leaf</tissue>
    </source>
</reference>
<protein>
    <submittedName>
        <fullName evidence="1">Uncharacterized protein</fullName>
    </submittedName>
</protein>
<organism evidence="1 2">
    <name type="scientific">Brassica carinata</name>
    <name type="common">Ethiopian mustard</name>
    <name type="synonym">Abyssinian cabbage</name>
    <dbReference type="NCBI Taxonomy" id="52824"/>
    <lineage>
        <taxon>Eukaryota</taxon>
        <taxon>Viridiplantae</taxon>
        <taxon>Streptophyta</taxon>
        <taxon>Embryophyta</taxon>
        <taxon>Tracheophyta</taxon>
        <taxon>Spermatophyta</taxon>
        <taxon>Magnoliopsida</taxon>
        <taxon>eudicotyledons</taxon>
        <taxon>Gunneridae</taxon>
        <taxon>Pentapetalae</taxon>
        <taxon>rosids</taxon>
        <taxon>malvids</taxon>
        <taxon>Brassicales</taxon>
        <taxon>Brassicaceae</taxon>
        <taxon>Brassiceae</taxon>
        <taxon>Brassica</taxon>
    </lineage>
</organism>
<dbReference type="Proteomes" id="UP000886595">
    <property type="component" value="Unassembled WGS sequence"/>
</dbReference>
<proteinExistence type="predicted"/>
<dbReference type="AlphaFoldDB" id="A0A8X7U5K2"/>
<comment type="caution">
    <text evidence="1">The sequence shown here is derived from an EMBL/GenBank/DDBJ whole genome shotgun (WGS) entry which is preliminary data.</text>
</comment>
<accession>A0A8X7U5K2</accession>
<evidence type="ECO:0000313" key="2">
    <source>
        <dbReference type="Proteomes" id="UP000886595"/>
    </source>
</evidence>